<keyword evidence="3 6" id="KW-1133">Transmembrane helix</keyword>
<dbReference type="SUPFAM" id="SSF51206">
    <property type="entry name" value="cAMP-binding domain-like"/>
    <property type="match status" value="1"/>
</dbReference>
<feature type="transmembrane region" description="Helical" evidence="6">
    <location>
        <begin position="296"/>
        <end position="317"/>
    </location>
</feature>
<proteinExistence type="predicted"/>
<feature type="transmembrane region" description="Helical" evidence="6">
    <location>
        <begin position="353"/>
        <end position="372"/>
    </location>
</feature>
<dbReference type="EMBL" id="CAMXCT030004557">
    <property type="protein sequence ID" value="CAL4796876.1"/>
    <property type="molecule type" value="Genomic_DNA"/>
</dbReference>
<dbReference type="Gene3D" id="1.10.287.70">
    <property type="match status" value="1"/>
</dbReference>
<evidence type="ECO:0000256" key="6">
    <source>
        <dbReference type="SAM" id="Phobius"/>
    </source>
</evidence>
<dbReference type="AlphaFoldDB" id="A0A9P1DFI5"/>
<evidence type="ECO:0000256" key="3">
    <source>
        <dbReference type="ARBA" id="ARBA00022989"/>
    </source>
</evidence>
<evidence type="ECO:0000256" key="4">
    <source>
        <dbReference type="ARBA" id="ARBA00023136"/>
    </source>
</evidence>
<feature type="compositionally biased region" description="Polar residues" evidence="5">
    <location>
        <begin position="644"/>
        <end position="660"/>
    </location>
</feature>
<comment type="caution">
    <text evidence="8">The sequence shown here is derived from an EMBL/GenBank/DDBJ whole genome shotgun (WGS) entry which is preliminary data.</text>
</comment>
<gene>
    <name evidence="8" type="ORF">C1SCF055_LOCUS34916</name>
</gene>
<dbReference type="PRINTS" id="PR01463">
    <property type="entry name" value="EAGCHANLFMLY"/>
</dbReference>
<dbReference type="Gene3D" id="1.10.287.630">
    <property type="entry name" value="Helix hairpin bin"/>
    <property type="match status" value="1"/>
</dbReference>
<keyword evidence="9" id="KW-0813">Transport</keyword>
<dbReference type="InterPro" id="IPR050818">
    <property type="entry name" value="KCNH_animal-type"/>
</dbReference>
<dbReference type="InterPro" id="IPR018490">
    <property type="entry name" value="cNMP-bd_dom_sf"/>
</dbReference>
<dbReference type="EMBL" id="CAMXCT020004557">
    <property type="protein sequence ID" value="CAL1162939.1"/>
    <property type="molecule type" value="Genomic_DNA"/>
</dbReference>
<dbReference type="GO" id="GO:0005249">
    <property type="term" value="F:voltage-gated potassium channel activity"/>
    <property type="evidence" value="ECO:0007669"/>
    <property type="project" value="InterPro"/>
</dbReference>
<sequence>MTDSWRPILQQLTNELERQTQRLRELEAQRLVDLSVSLNGRRSMASMASMPDSPTNRRTITASTEVPLEAEEATAQPAEVWAEKTQEAMDHEKSEEDEKQDWKARIRSRASTFDFSSLRLIRATRTTRSRPGESAIKKKPKYVINPQSNRYAYWQLLTTVALGFVVIVVPYQVGLLELQWDVLMAVSCVVDLVFVTDMVIQFFTMYPYTTARGIQWEDSLSKIAKHYMRTWFPVDLLTIIPFDIIELSSGVGQVGAFKGTKAIRALRLLKLMRVLKNLRWLHKLEIAVSIPYQQFALVRFLFVLLIVCHWLSCVWAMTLQLSDPQSEPKIPTWIDDVENSDATLGIDTRSEPFRMYLTAFYFCSYTMTSVGYGDIFPRNIIERVVCTMIILTAGLCWAYVLGEVCAIVSDMNEETQAFRKKMTDLNTMMWEQGLPYELRCRLRSFFLQNRHQAMHVTRQRLRESMSPQLQSEVCIALNLAWLRRVTFFTQFMELIEETEAKGMDVDAFRMCIADVSRELDCGAFAQGERFENVHVLYILSKGLVALNSRVISGGAVWGEDFVLSDVNLIHPVRGFALTYLEVLCLTRANFMKVIERRRIRCPQLGQIVRKFTVRLAARRGILQHAQHAKKLMAAREAARAMGNVTPSNSTTLSPVLSPTNHSPPPPRVPSQ</sequence>
<feature type="transmembrane region" description="Helical" evidence="6">
    <location>
        <begin position="384"/>
        <end position="402"/>
    </location>
</feature>
<feature type="transmembrane region" description="Helical" evidence="6">
    <location>
        <begin position="151"/>
        <end position="171"/>
    </location>
</feature>
<keyword evidence="10" id="KW-1185">Reference proteome</keyword>
<feature type="transmembrane region" description="Helical" evidence="6">
    <location>
        <begin position="183"/>
        <end position="206"/>
    </location>
</feature>
<protein>
    <recommendedName>
        <fullName evidence="7">Ion transport domain-containing protein</fullName>
    </recommendedName>
</protein>
<keyword evidence="4 6" id="KW-0472">Membrane</keyword>
<feature type="region of interest" description="Disordered" evidence="5">
    <location>
        <begin position="644"/>
        <end position="671"/>
    </location>
</feature>
<evidence type="ECO:0000313" key="10">
    <source>
        <dbReference type="Proteomes" id="UP001152797"/>
    </source>
</evidence>
<keyword evidence="2 6" id="KW-0812">Transmembrane</keyword>
<feature type="compositionally biased region" description="Pro residues" evidence="5">
    <location>
        <begin position="661"/>
        <end position="671"/>
    </location>
</feature>
<evidence type="ECO:0000313" key="8">
    <source>
        <dbReference type="EMBL" id="CAI4009564.1"/>
    </source>
</evidence>
<dbReference type="OrthoDB" id="447251at2759"/>
<evidence type="ECO:0000313" key="9">
    <source>
        <dbReference type="EMBL" id="CAL4796876.1"/>
    </source>
</evidence>
<accession>A0A9P1DFI5</accession>
<reference evidence="8" key="1">
    <citation type="submission" date="2022-10" db="EMBL/GenBank/DDBJ databases">
        <authorList>
            <person name="Chen Y."/>
            <person name="Dougan E. K."/>
            <person name="Chan C."/>
            <person name="Rhodes N."/>
            <person name="Thang M."/>
        </authorList>
    </citation>
    <scope>NUCLEOTIDE SEQUENCE</scope>
</reference>
<keyword evidence="9" id="KW-0406">Ion transport</keyword>
<keyword evidence="9" id="KW-0407">Ion channel</keyword>
<dbReference type="GO" id="GO:0005886">
    <property type="term" value="C:plasma membrane"/>
    <property type="evidence" value="ECO:0007669"/>
    <property type="project" value="TreeGrafter"/>
</dbReference>
<evidence type="ECO:0000259" key="7">
    <source>
        <dbReference type="Pfam" id="PF00520"/>
    </source>
</evidence>
<reference evidence="9 10" key="2">
    <citation type="submission" date="2024-05" db="EMBL/GenBank/DDBJ databases">
        <authorList>
            <person name="Chen Y."/>
            <person name="Shah S."/>
            <person name="Dougan E. K."/>
            <person name="Thang M."/>
            <person name="Chan C."/>
        </authorList>
    </citation>
    <scope>NUCLEOTIDE SEQUENCE [LARGE SCALE GENOMIC DNA]</scope>
</reference>
<evidence type="ECO:0000256" key="5">
    <source>
        <dbReference type="SAM" id="MobiDB-lite"/>
    </source>
</evidence>
<name>A0A9P1DFI5_9DINO</name>
<dbReference type="EMBL" id="CAMXCT010004557">
    <property type="protein sequence ID" value="CAI4009564.1"/>
    <property type="molecule type" value="Genomic_DNA"/>
</dbReference>
<organism evidence="8">
    <name type="scientific">Cladocopium goreaui</name>
    <dbReference type="NCBI Taxonomy" id="2562237"/>
    <lineage>
        <taxon>Eukaryota</taxon>
        <taxon>Sar</taxon>
        <taxon>Alveolata</taxon>
        <taxon>Dinophyceae</taxon>
        <taxon>Suessiales</taxon>
        <taxon>Symbiodiniaceae</taxon>
        <taxon>Cladocopium</taxon>
    </lineage>
</organism>
<feature type="region of interest" description="Disordered" evidence="5">
    <location>
        <begin position="82"/>
        <end position="101"/>
    </location>
</feature>
<evidence type="ECO:0000256" key="2">
    <source>
        <dbReference type="ARBA" id="ARBA00022692"/>
    </source>
</evidence>
<dbReference type="SUPFAM" id="SSF81324">
    <property type="entry name" value="Voltage-gated potassium channels"/>
    <property type="match status" value="1"/>
</dbReference>
<feature type="non-terminal residue" evidence="8">
    <location>
        <position position="671"/>
    </location>
</feature>
<comment type="subcellular location">
    <subcellularLocation>
        <location evidence="1">Membrane</location>
        <topology evidence="1">Multi-pass membrane protein</topology>
    </subcellularLocation>
</comment>
<dbReference type="Pfam" id="PF00520">
    <property type="entry name" value="Ion_trans"/>
    <property type="match status" value="1"/>
</dbReference>
<dbReference type="Proteomes" id="UP001152797">
    <property type="component" value="Unassembled WGS sequence"/>
</dbReference>
<feature type="domain" description="Ion transport" evidence="7">
    <location>
        <begin position="152"/>
        <end position="416"/>
    </location>
</feature>
<dbReference type="InterPro" id="IPR005821">
    <property type="entry name" value="Ion_trans_dom"/>
</dbReference>
<dbReference type="InterPro" id="IPR003938">
    <property type="entry name" value="K_chnl_volt-dep_EAG/ELK/ERG"/>
</dbReference>
<dbReference type="PANTHER" id="PTHR10217">
    <property type="entry name" value="VOLTAGE AND LIGAND GATED POTASSIUM CHANNEL"/>
    <property type="match status" value="1"/>
</dbReference>
<dbReference type="PANTHER" id="PTHR10217:SF435">
    <property type="entry name" value="POTASSIUM VOLTAGE-GATED CHANNEL PROTEIN EAG"/>
    <property type="match status" value="1"/>
</dbReference>
<evidence type="ECO:0000256" key="1">
    <source>
        <dbReference type="ARBA" id="ARBA00004141"/>
    </source>
</evidence>
<dbReference type="GO" id="GO:0042391">
    <property type="term" value="P:regulation of membrane potential"/>
    <property type="evidence" value="ECO:0007669"/>
    <property type="project" value="TreeGrafter"/>
</dbReference>